<reference evidence="2" key="1">
    <citation type="submission" date="2020-01" db="EMBL/GenBank/DDBJ databases">
        <authorList>
            <consortium name="DOE Joint Genome Institute"/>
            <person name="Haridas S."/>
            <person name="Albert R."/>
            <person name="Binder M."/>
            <person name="Bloem J."/>
            <person name="Labutti K."/>
            <person name="Salamov A."/>
            <person name="Andreopoulos B."/>
            <person name="Baker S.E."/>
            <person name="Barry K."/>
            <person name="Bills G."/>
            <person name="Bluhm B.H."/>
            <person name="Cannon C."/>
            <person name="Castanera R."/>
            <person name="Culley D.E."/>
            <person name="Daum C."/>
            <person name="Ezra D."/>
            <person name="Gonzalez J.B."/>
            <person name="Henrissat B."/>
            <person name="Kuo A."/>
            <person name="Liang C."/>
            <person name="Lipzen A."/>
            <person name="Lutzoni F."/>
            <person name="Magnuson J."/>
            <person name="Mondo S."/>
            <person name="Nolan M."/>
            <person name="Ohm R."/>
            <person name="Pangilinan J."/>
            <person name="Park H.-J."/>
            <person name="Ramirez L."/>
            <person name="Alfaro M."/>
            <person name="Sun H."/>
            <person name="Tritt A."/>
            <person name="Yoshinaga Y."/>
            <person name="Zwiers L.-H."/>
            <person name="Turgeon B.G."/>
            <person name="Goodwin S.B."/>
            <person name="Spatafora J.W."/>
            <person name="Crous P.W."/>
            <person name="Grigoriev I.V."/>
        </authorList>
    </citation>
    <scope>NUCLEOTIDE SEQUENCE</scope>
    <source>
        <strain evidence="2">IPT5</strain>
    </source>
</reference>
<feature type="non-terminal residue" evidence="2">
    <location>
        <position position="1"/>
    </location>
</feature>
<evidence type="ECO:0000259" key="1">
    <source>
        <dbReference type="Pfam" id="PF06985"/>
    </source>
</evidence>
<dbReference type="InterPro" id="IPR052895">
    <property type="entry name" value="HetReg/Transcr_Mod"/>
</dbReference>
<dbReference type="EMBL" id="MU006296">
    <property type="protein sequence ID" value="KAF2853114.1"/>
    <property type="molecule type" value="Genomic_DNA"/>
</dbReference>
<evidence type="ECO:0000313" key="3">
    <source>
        <dbReference type="Proteomes" id="UP000799423"/>
    </source>
</evidence>
<dbReference type="PANTHER" id="PTHR24148:SF64">
    <property type="entry name" value="HETEROKARYON INCOMPATIBILITY DOMAIN-CONTAINING PROTEIN"/>
    <property type="match status" value="1"/>
</dbReference>
<dbReference type="InterPro" id="IPR010730">
    <property type="entry name" value="HET"/>
</dbReference>
<dbReference type="OrthoDB" id="2157530at2759"/>
<proteinExistence type="predicted"/>
<feature type="domain" description="Heterokaryon incompatibility" evidence="1">
    <location>
        <begin position="31"/>
        <end position="116"/>
    </location>
</feature>
<gene>
    <name evidence="2" type="ORF">T440DRAFT_380939</name>
</gene>
<organism evidence="2 3">
    <name type="scientific">Plenodomus tracheiphilus IPT5</name>
    <dbReference type="NCBI Taxonomy" id="1408161"/>
    <lineage>
        <taxon>Eukaryota</taxon>
        <taxon>Fungi</taxon>
        <taxon>Dikarya</taxon>
        <taxon>Ascomycota</taxon>
        <taxon>Pezizomycotina</taxon>
        <taxon>Dothideomycetes</taxon>
        <taxon>Pleosporomycetidae</taxon>
        <taxon>Pleosporales</taxon>
        <taxon>Pleosporineae</taxon>
        <taxon>Leptosphaeriaceae</taxon>
        <taxon>Plenodomus</taxon>
    </lineage>
</organism>
<name>A0A6A7BCH4_9PLEO</name>
<keyword evidence="3" id="KW-1185">Reference proteome</keyword>
<protein>
    <recommendedName>
        <fullName evidence="1">Heterokaryon incompatibility domain-containing protein</fullName>
    </recommendedName>
</protein>
<dbReference type="PANTHER" id="PTHR24148">
    <property type="entry name" value="ANKYRIN REPEAT DOMAIN-CONTAINING PROTEIN 39 HOMOLOG-RELATED"/>
    <property type="match status" value="1"/>
</dbReference>
<feature type="non-terminal residue" evidence="2">
    <location>
        <position position="117"/>
    </location>
</feature>
<dbReference type="Pfam" id="PF06985">
    <property type="entry name" value="HET"/>
    <property type="match status" value="1"/>
</dbReference>
<dbReference type="Proteomes" id="UP000799423">
    <property type="component" value="Unassembled WGS sequence"/>
</dbReference>
<sequence length="117" mass="13347">EIRILRIEPGAEDDPIQCSLVHINLEHSPEFEAISYAWGIKLPTCPITCDNQELVIRRNLSEGIIVFRNPEHTRDLWADAICINQVDDLEKSAQVQMMSLIFSTATRVLVWLGMEQS</sequence>
<evidence type="ECO:0000313" key="2">
    <source>
        <dbReference type="EMBL" id="KAF2853114.1"/>
    </source>
</evidence>
<accession>A0A6A7BCH4</accession>
<dbReference type="AlphaFoldDB" id="A0A6A7BCH4"/>